<name>A0AAN2FIT5_ENTAG</name>
<protein>
    <submittedName>
        <fullName evidence="1">Uncharacterized protein</fullName>
    </submittedName>
</protein>
<evidence type="ECO:0000313" key="2">
    <source>
        <dbReference type="Proteomes" id="UP001158961"/>
    </source>
</evidence>
<accession>A0AAN2FIT5</accession>
<dbReference type="AlphaFoldDB" id="A0AAN2FIT5"/>
<geneLocation type="plasmid" evidence="1 2">
    <name>P4</name>
</geneLocation>
<dbReference type="RefSeq" id="WP_031592283.1">
    <property type="nucleotide sequence ID" value="NZ_JNVA01000025.1"/>
</dbReference>
<evidence type="ECO:0000313" key="1">
    <source>
        <dbReference type="EMBL" id="CAH6383031.1"/>
    </source>
</evidence>
<organism evidence="1 2">
    <name type="scientific">Enterobacter agglomerans</name>
    <name type="common">Erwinia herbicola</name>
    <name type="synonym">Pantoea agglomerans</name>
    <dbReference type="NCBI Taxonomy" id="549"/>
    <lineage>
        <taxon>Bacteria</taxon>
        <taxon>Pseudomonadati</taxon>
        <taxon>Pseudomonadota</taxon>
        <taxon>Gammaproteobacteria</taxon>
        <taxon>Enterobacterales</taxon>
        <taxon>Erwiniaceae</taxon>
        <taxon>Pantoea</taxon>
        <taxon>Pantoea agglomerans group</taxon>
    </lineage>
</organism>
<reference evidence="1" key="1">
    <citation type="submission" date="2022-05" db="EMBL/GenBank/DDBJ databases">
        <authorList>
            <person name="Pothier F. J."/>
        </authorList>
    </citation>
    <scope>NUCLEOTIDE SEQUENCE</scope>
    <source>
        <strain evidence="1">DAPP-PG734</strain>
        <plasmid evidence="1">P4</plasmid>
    </source>
</reference>
<dbReference type="Proteomes" id="UP001158961">
    <property type="component" value="Plasmid P4"/>
</dbReference>
<keyword evidence="1" id="KW-0614">Plasmid</keyword>
<gene>
    <name evidence="1" type="ORF">DAPPPG734_25200</name>
</gene>
<proteinExistence type="predicted"/>
<sequence length="202" mass="22528">MTPISVPPQHVTYNVKQNGWISPSQWHNFTLAVTEAFWLLPVHLRPCSPTNGTRMERASMMYPSPEIFAFSGKDEGDYISKGVMFTQDLSSDLSIETKGQPIDFFTRIALILLYQHCEGCYEISSSAGGVSWALPVRWAIRHHLITDSDSPQPFSTVGFITGAADELLIRSVSGAERPFTTADWGLISELEFTLEELKAGKR</sequence>
<dbReference type="EMBL" id="OW970319">
    <property type="protein sequence ID" value="CAH6383031.1"/>
    <property type="molecule type" value="Genomic_DNA"/>
</dbReference>